<proteinExistence type="predicted"/>
<dbReference type="AlphaFoldDB" id="A0A9C9NJA3"/>
<organism evidence="1 2">
    <name type="scientific">Aurantimonas coralicida</name>
    <dbReference type="NCBI Taxonomy" id="182270"/>
    <lineage>
        <taxon>Bacteria</taxon>
        <taxon>Pseudomonadati</taxon>
        <taxon>Pseudomonadota</taxon>
        <taxon>Alphaproteobacteria</taxon>
        <taxon>Hyphomicrobiales</taxon>
        <taxon>Aurantimonadaceae</taxon>
        <taxon>Aurantimonas</taxon>
    </lineage>
</organism>
<name>A0A9C9NJA3_9HYPH</name>
<comment type="caution">
    <text evidence="1">The sequence shown here is derived from an EMBL/GenBank/DDBJ whole genome shotgun (WGS) entry which is preliminary data.</text>
</comment>
<reference evidence="1" key="1">
    <citation type="journal article" date="2020" name="mSystems">
        <title>Genome- and Community-Level Interaction Insights into Carbon Utilization and Element Cycling Functions of Hydrothermarchaeota in Hydrothermal Sediment.</title>
        <authorList>
            <person name="Zhou Z."/>
            <person name="Liu Y."/>
            <person name="Xu W."/>
            <person name="Pan J."/>
            <person name="Luo Z.H."/>
            <person name="Li M."/>
        </authorList>
    </citation>
    <scope>NUCLEOTIDE SEQUENCE</scope>
    <source>
        <strain evidence="1">HyVt-347</strain>
    </source>
</reference>
<protein>
    <submittedName>
        <fullName evidence="1">Uncharacterized protein</fullName>
    </submittedName>
</protein>
<dbReference type="EMBL" id="DRGN01000285">
    <property type="protein sequence ID" value="HEU02561.1"/>
    <property type="molecule type" value="Genomic_DNA"/>
</dbReference>
<sequence length="113" mass="11694">MIAGLIGFGVGALAFAGIAVALAIRNGQLDGDNRVLTGDRTRLRKVAAGAALELAAALSRGEQLEDEHEAQVRGIYDRIRESGGAAALGDLAVGELERLLSPPESRADDDQDG</sequence>
<gene>
    <name evidence="1" type="ORF">ENH89_20030</name>
</gene>
<dbReference type="Proteomes" id="UP000885680">
    <property type="component" value="Unassembled WGS sequence"/>
</dbReference>
<evidence type="ECO:0000313" key="1">
    <source>
        <dbReference type="EMBL" id="HEU02561.1"/>
    </source>
</evidence>
<evidence type="ECO:0000313" key="2">
    <source>
        <dbReference type="Proteomes" id="UP000885680"/>
    </source>
</evidence>
<accession>A0A9C9NJA3</accession>